<evidence type="ECO:0000313" key="7">
    <source>
        <dbReference type="Proteomes" id="UP000182272"/>
    </source>
</evidence>
<feature type="domain" description="HipA-like C-terminal" evidence="4">
    <location>
        <begin position="154"/>
        <end position="372"/>
    </location>
</feature>
<dbReference type="Gene3D" id="1.10.1070.20">
    <property type="match status" value="1"/>
</dbReference>
<protein>
    <submittedName>
        <fullName evidence="6">Serine/threonine-protein kinase HipA</fullName>
    </submittedName>
</protein>
<dbReference type="OrthoDB" id="9805913at2"/>
<evidence type="ECO:0000313" key="6">
    <source>
        <dbReference type="EMBL" id="SEI13270.1"/>
    </source>
</evidence>
<evidence type="ECO:0000259" key="5">
    <source>
        <dbReference type="Pfam" id="PF13657"/>
    </source>
</evidence>
<reference evidence="6 7" key="1">
    <citation type="submission" date="2016-10" db="EMBL/GenBank/DDBJ databases">
        <authorList>
            <person name="de Groot N.N."/>
        </authorList>
    </citation>
    <scope>NUCLEOTIDE SEQUENCE [LARGE SCALE GENOMIC DNA]</scope>
    <source>
        <strain evidence="6 7">LMG 2158</strain>
    </source>
</reference>
<dbReference type="Pfam" id="PF13657">
    <property type="entry name" value="Couple_hipA"/>
    <property type="match status" value="1"/>
</dbReference>
<dbReference type="NCBIfam" id="TIGR03071">
    <property type="entry name" value="couple_hipA"/>
    <property type="match status" value="1"/>
</dbReference>
<dbReference type="RefSeq" id="WP_081354398.1">
    <property type="nucleotide sequence ID" value="NZ_LT629972.1"/>
</dbReference>
<comment type="similarity">
    <text evidence="1">Belongs to the HipA Ser/Thr kinase family.</text>
</comment>
<organism evidence="6 7">
    <name type="scientific">Pseudomonas asplenii</name>
    <dbReference type="NCBI Taxonomy" id="53407"/>
    <lineage>
        <taxon>Bacteria</taxon>
        <taxon>Pseudomonadati</taxon>
        <taxon>Pseudomonadota</taxon>
        <taxon>Gammaproteobacteria</taxon>
        <taxon>Pseudomonadales</taxon>
        <taxon>Pseudomonadaceae</taxon>
        <taxon>Pseudomonas</taxon>
    </lineage>
</organism>
<evidence type="ECO:0000256" key="2">
    <source>
        <dbReference type="ARBA" id="ARBA00022679"/>
    </source>
</evidence>
<evidence type="ECO:0000259" key="4">
    <source>
        <dbReference type="Pfam" id="PF07804"/>
    </source>
</evidence>
<dbReference type="Proteomes" id="UP000182272">
    <property type="component" value="Chromosome I"/>
</dbReference>
<dbReference type="InterPro" id="IPR012893">
    <property type="entry name" value="HipA-like_C"/>
</dbReference>
<name>A0A1H6NPI6_9PSED</name>
<accession>A0A1H6NPI6</accession>
<dbReference type="InterPro" id="IPR052028">
    <property type="entry name" value="HipA_Ser/Thr_kinase"/>
</dbReference>
<dbReference type="GO" id="GO:0004674">
    <property type="term" value="F:protein serine/threonine kinase activity"/>
    <property type="evidence" value="ECO:0007669"/>
    <property type="project" value="TreeGrafter"/>
</dbReference>
<gene>
    <name evidence="6" type="ORF">SAMN05216581_2597</name>
</gene>
<proteinExistence type="inferred from homology"/>
<dbReference type="PANTHER" id="PTHR37419">
    <property type="entry name" value="SERINE/THREONINE-PROTEIN KINASE TOXIN HIPA"/>
    <property type="match status" value="1"/>
</dbReference>
<dbReference type="AlphaFoldDB" id="A0A1H6NPI6"/>
<evidence type="ECO:0000256" key="3">
    <source>
        <dbReference type="ARBA" id="ARBA00022777"/>
    </source>
</evidence>
<keyword evidence="2" id="KW-0808">Transferase</keyword>
<feature type="domain" description="HipA N-terminal subdomain 1" evidence="5">
    <location>
        <begin position="7"/>
        <end position="104"/>
    </location>
</feature>
<keyword evidence="3 6" id="KW-0418">Kinase</keyword>
<dbReference type="InterPro" id="IPR017508">
    <property type="entry name" value="HipA_N1"/>
</dbReference>
<sequence length="405" mass="44951">MSSPLALEVATPDGFAGDLFWSERTRNYLFRYDRRAGHAHELCLSMPLRIDEYSSDQLHPIFQMNLPEGFLLDELKRRLSKIARLDPMMLLAISGSGYPIGRLRVRVPQAVIQVIETSRESGNQAGVKLHDLLAWDGTQSLFAELVDRYILHSGISGIQPKVLVPEALSTGRVTGLTPELIVKAGRHDFPGLAINEFLCMSMARSAGLPVPEFFLSQNHELFIMRRFDRTAQGEALGFEDMAVITGRGAEAKYSGSYEMLAKAIDLFVAQEHQAEDQRRLFRMVALSCIVGNGDAHLKNFGLLYSTPGAGDARLAPAYDIVNTTAYIPEDVLALNLDGSKSLFASRLGLLELGRRCRIEQPQEEIRQVMAAVFEVLEREVLLCEAVPAVATAIRQHLNQFDSCFG</sequence>
<dbReference type="PANTHER" id="PTHR37419:SF1">
    <property type="entry name" value="SERINE_THREONINE-PROTEIN KINASE TOXIN HIPA"/>
    <property type="match status" value="1"/>
</dbReference>
<dbReference type="GO" id="GO:0005829">
    <property type="term" value="C:cytosol"/>
    <property type="evidence" value="ECO:0007669"/>
    <property type="project" value="TreeGrafter"/>
</dbReference>
<dbReference type="EMBL" id="LT629972">
    <property type="protein sequence ID" value="SEI13270.1"/>
    <property type="molecule type" value="Genomic_DNA"/>
</dbReference>
<dbReference type="Pfam" id="PF07804">
    <property type="entry name" value="HipA_C"/>
    <property type="match status" value="1"/>
</dbReference>
<evidence type="ECO:0000256" key="1">
    <source>
        <dbReference type="ARBA" id="ARBA00010164"/>
    </source>
</evidence>